<dbReference type="SMART" id="SM00671">
    <property type="entry name" value="SEL1"/>
    <property type="match status" value="3"/>
</dbReference>
<dbReference type="PROSITE" id="PS50005">
    <property type="entry name" value="TPR"/>
    <property type="match status" value="12"/>
</dbReference>
<dbReference type="InterPro" id="IPR011990">
    <property type="entry name" value="TPR-like_helical_dom_sf"/>
</dbReference>
<feature type="region of interest" description="Disordered" evidence="4">
    <location>
        <begin position="656"/>
        <end position="678"/>
    </location>
</feature>
<dbReference type="Pfam" id="PF13432">
    <property type="entry name" value="TPR_16"/>
    <property type="match status" value="3"/>
</dbReference>
<feature type="repeat" description="TPR" evidence="3">
    <location>
        <begin position="1790"/>
        <end position="1823"/>
    </location>
</feature>
<dbReference type="SUPFAM" id="SSF81901">
    <property type="entry name" value="HCP-like"/>
    <property type="match status" value="1"/>
</dbReference>
<feature type="region of interest" description="Disordered" evidence="4">
    <location>
        <begin position="31"/>
        <end position="80"/>
    </location>
</feature>
<dbReference type="RefSeq" id="XP_031747339.1">
    <property type="nucleotide sequence ID" value="XM_031891479.1"/>
</dbReference>
<evidence type="ECO:0000313" key="9">
    <source>
        <dbReference type="RefSeq" id="XP_031747341.1"/>
    </source>
</evidence>
<dbReference type="Xenbase" id="XB-GENE-952850">
    <property type="gene designation" value="ttc6"/>
</dbReference>
<evidence type="ECO:0000313" key="5">
    <source>
        <dbReference type="Ensembl" id="ENSXETP00000072998"/>
    </source>
</evidence>
<feature type="repeat" description="TPR" evidence="3">
    <location>
        <begin position="1029"/>
        <end position="1062"/>
    </location>
</feature>
<gene>
    <name evidence="5 7 8 9 10" type="primary">ttc6</name>
</gene>
<feature type="compositionally biased region" description="Low complexity" evidence="4">
    <location>
        <begin position="181"/>
        <end position="190"/>
    </location>
</feature>
<feature type="repeat" description="TPR" evidence="3">
    <location>
        <begin position="1412"/>
        <end position="1445"/>
    </location>
</feature>
<feature type="compositionally biased region" description="Low complexity" evidence="4">
    <location>
        <begin position="657"/>
        <end position="666"/>
    </location>
</feature>
<dbReference type="RefSeq" id="XP_031747341.1">
    <property type="nucleotide sequence ID" value="XM_031891481.1"/>
</dbReference>
<feature type="repeat" description="TPR" evidence="3">
    <location>
        <begin position="1269"/>
        <end position="1302"/>
    </location>
</feature>
<keyword evidence="2 3" id="KW-0802">TPR repeat</keyword>
<dbReference type="RefSeq" id="XP_031747340.1">
    <property type="nucleotide sequence ID" value="XM_031891480.1"/>
</dbReference>
<dbReference type="InterPro" id="IPR006597">
    <property type="entry name" value="Sel1-like"/>
</dbReference>
<dbReference type="Ensembl" id="ENSXETT00000100326">
    <property type="protein sequence ID" value="ENSXETP00000072998"/>
    <property type="gene ID" value="ENSXETG00000031053"/>
</dbReference>
<feature type="region of interest" description="Disordered" evidence="4">
    <location>
        <begin position="165"/>
        <end position="315"/>
    </location>
</feature>
<reference evidence="5" key="2">
    <citation type="submission" date="2020-05" db="UniProtKB">
        <authorList>
            <consortium name="Ensembl"/>
        </authorList>
    </citation>
    <scope>IDENTIFICATION</scope>
</reference>
<feature type="repeat" description="TPR" evidence="3">
    <location>
        <begin position="1200"/>
        <end position="1233"/>
    </location>
</feature>
<dbReference type="SMART" id="SM00028">
    <property type="entry name" value="TPR"/>
    <property type="match status" value="25"/>
</dbReference>
<dbReference type="Pfam" id="PF13181">
    <property type="entry name" value="TPR_8"/>
    <property type="match status" value="3"/>
</dbReference>
<feature type="repeat" description="TPR" evidence="3">
    <location>
        <begin position="1513"/>
        <end position="1546"/>
    </location>
</feature>
<evidence type="ECO:0000313" key="8">
    <source>
        <dbReference type="RefSeq" id="XP_031747340.1"/>
    </source>
</evidence>
<dbReference type="PANTHER" id="PTHR44858:SF1">
    <property type="entry name" value="UDP-N-ACETYLGLUCOSAMINE--PEPTIDE N-ACETYLGLUCOSAMINYLTRANSFERASE SPINDLY-RELATED"/>
    <property type="match status" value="1"/>
</dbReference>
<feature type="compositionally biased region" description="Basic and acidic residues" evidence="4">
    <location>
        <begin position="292"/>
        <end position="309"/>
    </location>
</feature>
<reference evidence="7 8" key="3">
    <citation type="submission" date="2025-04" db="UniProtKB">
        <authorList>
            <consortium name="RefSeq"/>
        </authorList>
    </citation>
    <scope>IDENTIFICATION</scope>
    <source>
        <strain evidence="7 8">Nigerian</strain>
        <tissue evidence="7 8">Liver and blood</tissue>
    </source>
</reference>
<dbReference type="Pfam" id="PF07719">
    <property type="entry name" value="TPR_2"/>
    <property type="match status" value="1"/>
</dbReference>
<name>A0A6I8QUY9_XENTR</name>
<feature type="compositionally biased region" description="Low complexity" evidence="4">
    <location>
        <begin position="223"/>
        <end position="239"/>
    </location>
</feature>
<evidence type="ECO:0000313" key="7">
    <source>
        <dbReference type="RefSeq" id="XP_031747339.1"/>
    </source>
</evidence>
<reference evidence="5" key="1">
    <citation type="journal article" date="2010" name="Science">
        <title>The genome of the Western clawed frog Xenopus tropicalis.</title>
        <authorList>
            <person name="Hellsten U."/>
            <person name="Harland R.M."/>
            <person name="Gilchrist M.J."/>
            <person name="Hendrix D."/>
            <person name="Jurka J."/>
            <person name="Kapitonov V."/>
            <person name="Ovcharenko I."/>
            <person name="Putnam N.H."/>
            <person name="Shu S."/>
            <person name="Taher L."/>
            <person name="Blitz I.L."/>
            <person name="Blumberg B."/>
            <person name="Dichmann D.S."/>
            <person name="Dubchak I."/>
            <person name="Amaya E."/>
            <person name="Detter J.C."/>
            <person name="Fletcher R."/>
            <person name="Gerhard D.S."/>
            <person name="Goodstein D."/>
            <person name="Graves T."/>
            <person name="Grigoriev I.V."/>
            <person name="Grimwood J."/>
            <person name="Kawashima T."/>
            <person name="Lindquist E."/>
            <person name="Lucas S.M."/>
            <person name="Mead P.E."/>
            <person name="Mitros T."/>
            <person name="Ogino H."/>
            <person name="Ohta Y."/>
            <person name="Poliakov A.V."/>
            <person name="Pollet N."/>
            <person name="Robert J."/>
            <person name="Salamov A."/>
            <person name="Sater A.K."/>
            <person name="Schmutz J."/>
            <person name="Terry A."/>
            <person name="Vize P.D."/>
            <person name="Warren W.C."/>
            <person name="Wells D."/>
            <person name="Wills A."/>
            <person name="Wilson R.K."/>
            <person name="Zimmerman L.B."/>
            <person name="Zorn A.M."/>
            <person name="Grainger R."/>
            <person name="Grammer T."/>
            <person name="Khokha M.K."/>
            <person name="Richardson P.M."/>
            <person name="Rokhsar D.S."/>
        </authorList>
    </citation>
    <scope>NUCLEOTIDE SEQUENCE [LARGE SCALE GENOMIC DNA]</scope>
    <source>
        <strain evidence="5">Nigerian</strain>
    </source>
</reference>
<dbReference type="Proteomes" id="UP000008143">
    <property type="component" value="Chromosome 8"/>
</dbReference>
<dbReference type="CTD" id="319089"/>
<feature type="compositionally biased region" description="Basic residues" evidence="4">
    <location>
        <begin position="251"/>
        <end position="263"/>
    </location>
</feature>
<feature type="repeat" description="TPR" evidence="3">
    <location>
        <begin position="1689"/>
        <end position="1722"/>
    </location>
</feature>
<feature type="repeat" description="TPR" evidence="3">
    <location>
        <begin position="1584"/>
        <end position="1617"/>
    </location>
</feature>
<sequence length="1927" mass="217377">MSESRGHLHFRLNYAEEFRIKKELEKLLKRSQKDMRHTTVESGPASNLPLSFTEQSPPPHSGSFDCLSSPTSETASKPYKPCVQSMCGNGRLQEANNSEYKKKTLHMKLKPLTNLPHQPHQDILQDFAQHEEPQNEFILPKSSEMDNSAKRPAIASMLGTTKSVLVFPRPEPPSKPRTYISQVSSKPAVSAKKKTSQKKEINVRKLIKHSSSKNNKKDEDAVSCSTSTTDSTVSGSSSDSDSDDSSDNENRRKKRKKVSKKKQNSTFAPVSPSMPFTELSPVTSAAFTQGQGKRDEQGQTEYTSEKAESKISTSLKAPTVRTVDEIISSLRSPFAYAPSASDVMIKRLMESVGLNYDITYGQELIKERQEVQIQETDQPVLADKETPSAHQPADQSSDLCLERIRSPASMKNEIELHTETSTLAEKEFKPHLSEEVMTEQTAIHTLKLPAQVTFSDIIHVKGSAAPVTRREPPKIPPPSFLATWEPRSKENGHQTIHHFCTVSPSYVLPSSLKMALRVHHTVGRKGHNSFSVNQGLPSTPTEDCSADAHNLSHIQKTMGILQHGIPASVPQDQKDSLITHPPHSSRSLEEWQKIAEYYVEGPRMMLVGQQAQLHSETQRMFWAPAPPKFSAPLSLIQNKLFSKYESCVEELHRMEEFSSVQQQRESSVSDDEQEDKDHRDRVLFSRANSLPNISVSLVFTVSGSLQTSLSTSAPDISDHTESTFHLASDFRTSMKELEMWRHQSFMPIAVTKDDPKPSSNFAVSHGADVALAGLVRLDATTAPEETQLSYITSLKKKRSRKKKKLLDKVKLQCVYDELSQPPQALERSESLTLIPASLSYSYKEKRYSRSSSLPPKLDFSSFVRKYGGIRDKQVVREWVRDIWNTWFDEVFPPSRASSDNEQEQPYSLKEITEGATKEGILWLQDSVQPVLIEDPGASVEDLEGEIARLTVLIDEKEKPCAFHCCRRGALNRKLGKLSLAIQDLNLAINLEPQLLDAYWNRHLIFCLQGKTTAALEDLNMIIKLNKLYTDAYLSKAEIYKQEGDYTMSILSYTQALKCRPDDDEIYFRRAQMYEAQDEYKIAMDDYAKCFQLSQSRVDALQKHGMYCFENCNWNIAVQDFTALIKQDINNVEARIFRGRAHTQLANYTEAAEDFSAAIHLNPSNWMAFYYRGCLLRKCLPWQAVQDFSISVLLCDSSENLNAFLYRGILYIDMGLWAEAICDFERVLALDRTVVLAHMNLGLISLLNRKDYAQAIRHFTAALNVDPVYIKAYLCRAQAFQQINDLNNAMKDITRAIHLHPDSPQPYLIRGQYLYEMKKYSLASFCINYAAEMTQGSSAAQQALVQSFRQQYSNAIECLVSAIQAKPAPALVILLGKIQMKANNSKDAVKTFRDALDMFKSSNDLILSPSNKAEILFNLGLCYMEQFDFQKALEALTSAIKVRSRFHEAYYQRGLCRMHLQQAKCLDDFNKALEINPNYFQALLCRATFYGFRKRYSKAIMNCNAAIKVQPHSVRAYLYRGALKYYIKAYKLAVQDFSKAATLDPTCSLVYYNRGVCHHQTKMYDEALKDYSIVLLLGGWKEVDSKVLVNRGLLYLELQDFANALEDFKCVALRTPGDIKIHLVIGNCHQRLQQYEEAVQAFNQALNITPLSAEACIGRGNAYIEYGHQRGTAQAKRDFLRALHLSPSCVAARICLGYTLQAQGLFQQAWNHFTVALDIDPQSILGFEGRAIVSLQIGDTFAALQDMNAALKLCGSAQLLTNRGVIHQFMGKLPNAMRDYQAAITADQDYSLAYFNAANLYLHNRQFTQAKEYYTRAVALDPANESAVLNRGITNMLLQDAQAALHDFQLVLSLCPVSSAAYFNRASLYNTLQQYQWAESDISQALNLQPDDPLIYKLRADIRGKLGLTKEAIEDYEHAITLLGQSAQ</sequence>
<keyword evidence="6" id="KW-1185">Reference proteome</keyword>
<dbReference type="Bgee" id="ENSXETG00000031053">
    <property type="expression patterns" value="Expressed in testis and 6 other cell types or tissues"/>
</dbReference>
<dbReference type="KEGG" id="xtr:100485775"/>
<protein>
    <submittedName>
        <fullName evidence="5">Tetratricopeptide repeat domain 6</fullName>
    </submittedName>
    <submittedName>
        <fullName evidence="7 8">Tetratricopeptide repeat protein 6 isoform X1</fullName>
    </submittedName>
</protein>
<evidence type="ECO:0000313" key="6">
    <source>
        <dbReference type="Proteomes" id="UP000008143"/>
    </source>
</evidence>
<feature type="repeat" description="TPR" evidence="3">
    <location>
        <begin position="1618"/>
        <end position="1651"/>
    </location>
</feature>
<evidence type="ECO:0000256" key="1">
    <source>
        <dbReference type="ARBA" id="ARBA00022737"/>
    </source>
</evidence>
<organism evidence="5">
    <name type="scientific">Xenopus tropicalis</name>
    <name type="common">Western clawed frog</name>
    <name type="synonym">Silurana tropicalis</name>
    <dbReference type="NCBI Taxonomy" id="8364"/>
    <lineage>
        <taxon>Eukaryota</taxon>
        <taxon>Metazoa</taxon>
        <taxon>Chordata</taxon>
        <taxon>Craniata</taxon>
        <taxon>Vertebrata</taxon>
        <taxon>Euteleostomi</taxon>
        <taxon>Amphibia</taxon>
        <taxon>Batrachia</taxon>
        <taxon>Anura</taxon>
        <taxon>Pipoidea</taxon>
        <taxon>Pipidae</taxon>
        <taxon>Xenopodinae</taxon>
        <taxon>Xenopus</taxon>
        <taxon>Silurana</taxon>
    </lineage>
</organism>
<accession>A0A6I8QUY9</accession>
<dbReference type="InterPro" id="IPR019734">
    <property type="entry name" value="TPR_rpt"/>
</dbReference>
<feature type="repeat" description="TPR" evidence="3">
    <location>
        <begin position="1131"/>
        <end position="1164"/>
    </location>
</feature>
<feature type="compositionally biased region" description="Polar residues" evidence="4">
    <location>
        <begin position="66"/>
        <end position="75"/>
    </location>
</feature>
<dbReference type="PANTHER" id="PTHR44858">
    <property type="entry name" value="TETRATRICOPEPTIDE REPEAT PROTEIN 6"/>
    <property type="match status" value="1"/>
</dbReference>
<dbReference type="PROSITE" id="PS50293">
    <property type="entry name" value="TPR_REGION"/>
    <property type="match status" value="2"/>
</dbReference>
<dbReference type="Gene3D" id="1.25.40.10">
    <property type="entry name" value="Tetratricopeptide repeat domain"/>
    <property type="match status" value="9"/>
</dbReference>
<dbReference type="SUPFAM" id="SSF48452">
    <property type="entry name" value="TPR-like"/>
    <property type="match status" value="5"/>
</dbReference>
<feature type="repeat" description="TPR" evidence="3">
    <location>
        <begin position="1858"/>
        <end position="1891"/>
    </location>
</feature>
<evidence type="ECO:0000256" key="4">
    <source>
        <dbReference type="SAM" id="MobiDB-lite"/>
    </source>
</evidence>
<feature type="compositionally biased region" description="Polar residues" evidence="4">
    <location>
        <begin position="280"/>
        <end position="291"/>
    </location>
</feature>
<dbReference type="GeneTree" id="ENSGT00940000161150"/>
<keyword evidence="1" id="KW-0677">Repeat</keyword>
<dbReference type="GeneID" id="100485775"/>
<evidence type="ECO:0000256" key="2">
    <source>
        <dbReference type="ARBA" id="ARBA00022803"/>
    </source>
</evidence>
<dbReference type="InterPro" id="IPR013105">
    <property type="entry name" value="TPR_2"/>
</dbReference>
<evidence type="ECO:0000256" key="3">
    <source>
        <dbReference type="PROSITE-ProRule" id="PRU00339"/>
    </source>
</evidence>
<evidence type="ECO:0000313" key="10">
    <source>
        <dbReference type="Xenbase" id="XB-GENE-952850"/>
    </source>
</evidence>
<dbReference type="OrthoDB" id="1658288at2759"/>
<proteinExistence type="predicted"/>
<dbReference type="InterPro" id="IPR050498">
    <property type="entry name" value="Ycf3"/>
</dbReference>
<dbReference type="AGR" id="Xenbase:XB-GENE-952850"/>
<dbReference type="OMA" id="MLAICDF"/>
<feature type="compositionally biased region" description="Polar residues" evidence="4">
    <location>
        <begin position="40"/>
        <end position="55"/>
    </location>
</feature>
<feature type="repeat" description="TPR" evidence="3">
    <location>
        <begin position="1063"/>
        <end position="1096"/>
    </location>
</feature>